<dbReference type="SUPFAM" id="SSF50729">
    <property type="entry name" value="PH domain-like"/>
    <property type="match status" value="1"/>
</dbReference>
<dbReference type="InterPro" id="IPR001849">
    <property type="entry name" value="PH_domain"/>
</dbReference>
<feature type="compositionally biased region" description="Acidic residues" evidence="1">
    <location>
        <begin position="73"/>
        <end position="88"/>
    </location>
</feature>
<comment type="caution">
    <text evidence="3">The sequence shown here is derived from an EMBL/GenBank/DDBJ whole genome shotgun (WGS) entry which is preliminary data.</text>
</comment>
<protein>
    <recommendedName>
        <fullName evidence="2">PH domain-containing protein</fullName>
    </recommendedName>
</protein>
<feature type="compositionally biased region" description="Basic and acidic residues" evidence="1">
    <location>
        <begin position="111"/>
        <end position="124"/>
    </location>
</feature>
<gene>
    <name evidence="3" type="ORF">RFI_10609</name>
</gene>
<organism evidence="3 4">
    <name type="scientific">Reticulomyxa filosa</name>
    <dbReference type="NCBI Taxonomy" id="46433"/>
    <lineage>
        <taxon>Eukaryota</taxon>
        <taxon>Sar</taxon>
        <taxon>Rhizaria</taxon>
        <taxon>Retaria</taxon>
        <taxon>Foraminifera</taxon>
        <taxon>Monothalamids</taxon>
        <taxon>Reticulomyxidae</taxon>
        <taxon>Reticulomyxa</taxon>
    </lineage>
</organism>
<evidence type="ECO:0000256" key="1">
    <source>
        <dbReference type="SAM" id="MobiDB-lite"/>
    </source>
</evidence>
<feature type="region of interest" description="Disordered" evidence="1">
    <location>
        <begin position="49"/>
        <end position="136"/>
    </location>
</feature>
<accession>X6NLE2</accession>
<feature type="domain" description="PH" evidence="2">
    <location>
        <begin position="196"/>
        <end position="301"/>
    </location>
</feature>
<evidence type="ECO:0000313" key="3">
    <source>
        <dbReference type="EMBL" id="ETO26529.1"/>
    </source>
</evidence>
<dbReference type="Gene3D" id="2.30.29.30">
    <property type="entry name" value="Pleckstrin-homology domain (PH domain)/Phosphotyrosine-binding domain (PTB)"/>
    <property type="match status" value="1"/>
</dbReference>
<dbReference type="EMBL" id="ASPP01007810">
    <property type="protein sequence ID" value="ETO26529.1"/>
    <property type="molecule type" value="Genomic_DNA"/>
</dbReference>
<sequence>MSKQLEVTSASTNLVVKEMTPLSLSLDILSCLDELIDTEAWVGSLEFDEEKKTKQNKKKSRKMNKQTSKQKLEEEETPVEEDEDEDELEKSTSGGPEPNAMPRWVASISNVKDKPTKEKKEQESKSGNNEKQTLSPLPSLIETIQSIDLVETRKKLNSISEANPNAHLLVNLDLDERDDKKTQLEFNTARQQVLKLPQLSGWVTKKSGGKIGRWQKRWLVVRPTHLLWSKKVEEIDNPLDVKERRKFQNCVPLLQVNEVKKVNSTKGRKFSVVTVARVYAFRAPSKEERDQWVAGLNAHLQALQHTMTFLAGNGLHFKNK</sequence>
<dbReference type="InterPro" id="IPR011993">
    <property type="entry name" value="PH-like_dom_sf"/>
</dbReference>
<reference evidence="3 4" key="1">
    <citation type="journal article" date="2013" name="Curr. Biol.">
        <title>The Genome of the Foraminiferan Reticulomyxa filosa.</title>
        <authorList>
            <person name="Glockner G."/>
            <person name="Hulsmann N."/>
            <person name="Schleicher M."/>
            <person name="Noegel A.A."/>
            <person name="Eichinger L."/>
            <person name="Gallinger C."/>
            <person name="Pawlowski J."/>
            <person name="Sierra R."/>
            <person name="Euteneuer U."/>
            <person name="Pillet L."/>
            <person name="Moustafa A."/>
            <person name="Platzer M."/>
            <person name="Groth M."/>
            <person name="Szafranski K."/>
            <person name="Schliwa M."/>
        </authorList>
    </citation>
    <scope>NUCLEOTIDE SEQUENCE [LARGE SCALE GENOMIC DNA]</scope>
</reference>
<feature type="compositionally biased region" description="Polar residues" evidence="1">
    <location>
        <begin position="125"/>
        <end position="136"/>
    </location>
</feature>
<dbReference type="PROSITE" id="PS50003">
    <property type="entry name" value="PH_DOMAIN"/>
    <property type="match status" value="1"/>
</dbReference>
<dbReference type="AlphaFoldDB" id="X6NLE2"/>
<dbReference type="Pfam" id="PF00169">
    <property type="entry name" value="PH"/>
    <property type="match status" value="1"/>
</dbReference>
<dbReference type="OrthoDB" id="10070851at2759"/>
<proteinExistence type="predicted"/>
<keyword evidence="4" id="KW-1185">Reference proteome</keyword>
<evidence type="ECO:0000259" key="2">
    <source>
        <dbReference type="PROSITE" id="PS50003"/>
    </source>
</evidence>
<feature type="compositionally biased region" description="Basic residues" evidence="1">
    <location>
        <begin position="54"/>
        <end position="64"/>
    </location>
</feature>
<evidence type="ECO:0000313" key="4">
    <source>
        <dbReference type="Proteomes" id="UP000023152"/>
    </source>
</evidence>
<dbReference type="CDD" id="cd00821">
    <property type="entry name" value="PH"/>
    <property type="match status" value="1"/>
</dbReference>
<dbReference type="SMART" id="SM00233">
    <property type="entry name" value="PH"/>
    <property type="match status" value="1"/>
</dbReference>
<dbReference type="Proteomes" id="UP000023152">
    <property type="component" value="Unassembled WGS sequence"/>
</dbReference>
<name>X6NLE2_RETFI</name>